<evidence type="ECO:0000313" key="2">
    <source>
        <dbReference type="EMBL" id="ORE89139.1"/>
    </source>
</evidence>
<dbReference type="RefSeq" id="WP_146680147.1">
    <property type="nucleotide sequence ID" value="NZ_AQQV01000001.1"/>
</dbReference>
<evidence type="ECO:0000313" key="3">
    <source>
        <dbReference type="Proteomes" id="UP000192342"/>
    </source>
</evidence>
<name>A0A1Y1SIW2_9GAMM</name>
<sequence>MRRFFGSLTATGLLCVASWNAQAQLGELGDLLEPVSDALQPVTAAVLNSAEGILPTGYFESYNAYWGQPPVANALSLSALHYDATQRAVDASNDYVSISYFPQSDLQISKLEKMGFDLLPMTAGACVSGSVRAEILINSNASDQPRVRTTLKAGVGCAAGRWNAVDLVNKSWVDWSSTDGQVFAKRGDAHRWAKQEFGSDYKIWGIRIQFLGYNGFGPDAWIDNVHVNASVLREAVEDFGFYANFGEDDVSNLLSAGAASGGTGIGWFQSTKNVRWNLPDRFSPVGGEALQYAPRSRTGDHTADAMSVSYYVQDALQVADLDNLSAYYYPRNGNCAGLGTPYFWVIMSNSAGTQTRDAFVKWTGQCSQGVWRELNYLGRKAEWAPGHIMFDRAVNATREDLHAAALEDLGPDYQITTIRFVQESPQAEVWVDGIRINHLSLNERLQDWSPTSQVPAALVQSDGFVSLIEFPKEQLSVDGTGAVVLIPDANGRIVANVTPYLDGDRDYKTNQSIDQDHVYETGGVSPNDLILSFYDVSGQQSFTFTSNPELRPPVVLGDGVTYKFVLDLPAGFSGGLYTVVATHIGDHGNSYDNRGSYYFLGKELLLKNGGADVAHIADLMDTPEQFLHVDDSNIRFSPEDLLGCKPSPSGDIADQQSEVFCYPYYNSFRRGYEGPRSPVVIVPR</sequence>
<evidence type="ECO:0000256" key="1">
    <source>
        <dbReference type="SAM" id="SignalP"/>
    </source>
</evidence>
<dbReference type="AlphaFoldDB" id="A0A1Y1SIW2"/>
<gene>
    <name evidence="2" type="ORF">ATO7_04650</name>
</gene>
<feature type="chain" id="PRO_5011988036" evidence="1">
    <location>
        <begin position="24"/>
        <end position="684"/>
    </location>
</feature>
<dbReference type="EMBL" id="AQQV01000001">
    <property type="protein sequence ID" value="ORE89139.1"/>
    <property type="molecule type" value="Genomic_DNA"/>
</dbReference>
<keyword evidence="3" id="KW-1185">Reference proteome</keyword>
<dbReference type="Proteomes" id="UP000192342">
    <property type="component" value="Unassembled WGS sequence"/>
</dbReference>
<feature type="signal peptide" evidence="1">
    <location>
        <begin position="1"/>
        <end position="23"/>
    </location>
</feature>
<organism evidence="2 3">
    <name type="scientific">Oceanococcus atlanticus</name>
    <dbReference type="NCBI Taxonomy" id="1317117"/>
    <lineage>
        <taxon>Bacteria</taxon>
        <taxon>Pseudomonadati</taxon>
        <taxon>Pseudomonadota</taxon>
        <taxon>Gammaproteobacteria</taxon>
        <taxon>Chromatiales</taxon>
        <taxon>Oceanococcaceae</taxon>
        <taxon>Oceanococcus</taxon>
    </lineage>
</organism>
<keyword evidence="1" id="KW-0732">Signal</keyword>
<accession>A0A1Y1SIW2</accession>
<comment type="caution">
    <text evidence="2">The sequence shown here is derived from an EMBL/GenBank/DDBJ whole genome shotgun (WGS) entry which is preliminary data.</text>
</comment>
<proteinExistence type="predicted"/>
<reference evidence="2 3" key="1">
    <citation type="submission" date="2013-04" db="EMBL/GenBank/DDBJ databases">
        <title>Oceanococcus atlanticus 22II-S10r2 Genome Sequencing.</title>
        <authorList>
            <person name="Lai Q."/>
            <person name="Li G."/>
            <person name="Shao Z."/>
        </authorList>
    </citation>
    <scope>NUCLEOTIDE SEQUENCE [LARGE SCALE GENOMIC DNA]</scope>
    <source>
        <strain evidence="2 3">22II-S10r2</strain>
    </source>
</reference>
<protein>
    <submittedName>
        <fullName evidence="2">Uncharacterized protein</fullName>
    </submittedName>
</protein>